<organism evidence="1 2">
    <name type="scientific">Rubus argutus</name>
    <name type="common">Southern blackberry</name>
    <dbReference type="NCBI Taxonomy" id="59490"/>
    <lineage>
        <taxon>Eukaryota</taxon>
        <taxon>Viridiplantae</taxon>
        <taxon>Streptophyta</taxon>
        <taxon>Embryophyta</taxon>
        <taxon>Tracheophyta</taxon>
        <taxon>Spermatophyta</taxon>
        <taxon>Magnoliopsida</taxon>
        <taxon>eudicotyledons</taxon>
        <taxon>Gunneridae</taxon>
        <taxon>Pentapetalae</taxon>
        <taxon>rosids</taxon>
        <taxon>fabids</taxon>
        <taxon>Rosales</taxon>
        <taxon>Rosaceae</taxon>
        <taxon>Rosoideae</taxon>
        <taxon>Rosoideae incertae sedis</taxon>
        <taxon>Rubus</taxon>
    </lineage>
</organism>
<proteinExistence type="predicted"/>
<accession>A0AAW1W2J1</accession>
<keyword evidence="2" id="KW-1185">Reference proteome</keyword>
<evidence type="ECO:0000313" key="2">
    <source>
        <dbReference type="Proteomes" id="UP001457282"/>
    </source>
</evidence>
<reference evidence="1 2" key="1">
    <citation type="journal article" date="2023" name="G3 (Bethesda)">
        <title>A chromosome-length genome assembly and annotation of blackberry (Rubus argutus, cv. 'Hillquist').</title>
        <authorList>
            <person name="Bruna T."/>
            <person name="Aryal R."/>
            <person name="Dudchenko O."/>
            <person name="Sargent D.J."/>
            <person name="Mead D."/>
            <person name="Buti M."/>
            <person name="Cavallini A."/>
            <person name="Hytonen T."/>
            <person name="Andres J."/>
            <person name="Pham M."/>
            <person name="Weisz D."/>
            <person name="Mascagni F."/>
            <person name="Usai G."/>
            <person name="Natali L."/>
            <person name="Bassil N."/>
            <person name="Fernandez G.E."/>
            <person name="Lomsadze A."/>
            <person name="Armour M."/>
            <person name="Olukolu B."/>
            <person name="Poorten T."/>
            <person name="Britton C."/>
            <person name="Davik J."/>
            <person name="Ashrafi H."/>
            <person name="Aiden E.L."/>
            <person name="Borodovsky M."/>
            <person name="Worthington M."/>
        </authorList>
    </citation>
    <scope>NUCLEOTIDE SEQUENCE [LARGE SCALE GENOMIC DNA]</scope>
    <source>
        <strain evidence="1">PI 553951</strain>
    </source>
</reference>
<comment type="caution">
    <text evidence="1">The sequence shown here is derived from an EMBL/GenBank/DDBJ whole genome shotgun (WGS) entry which is preliminary data.</text>
</comment>
<name>A0AAW1W2J1_RUBAR</name>
<gene>
    <name evidence="1" type="ORF">M0R45_036787</name>
</gene>
<sequence>MELWGCYGSKWTREVEMVLCSVGRVKWYVIGLLWELGPFWFTLMGEGSRVRVGKYGSQLVGSTRTELYYCLSAHQLLLLLRSLGSQQMD</sequence>
<dbReference type="Proteomes" id="UP001457282">
    <property type="component" value="Unassembled WGS sequence"/>
</dbReference>
<evidence type="ECO:0000313" key="1">
    <source>
        <dbReference type="EMBL" id="KAK9912955.1"/>
    </source>
</evidence>
<dbReference type="AlphaFoldDB" id="A0AAW1W2J1"/>
<protein>
    <submittedName>
        <fullName evidence="1">Uncharacterized protein</fullName>
    </submittedName>
</protein>
<dbReference type="EMBL" id="JBEDUW010000007">
    <property type="protein sequence ID" value="KAK9912955.1"/>
    <property type="molecule type" value="Genomic_DNA"/>
</dbReference>